<protein>
    <submittedName>
        <fullName evidence="3">Uncharacterized protein</fullName>
    </submittedName>
</protein>
<keyword evidence="4" id="KW-1185">Reference proteome</keyword>
<dbReference type="EMBL" id="LNQP01000114">
    <property type="protein sequence ID" value="KSU86122.1"/>
    <property type="molecule type" value="Genomic_DNA"/>
</dbReference>
<sequence length="185" mass="21594">MSTVPMPLYKKWWFLALMLALTIVFLFCSALIITSYQKISLLEEELAELTEEKKEVLVEKNQALKQLEHVKMQLSELEDKLAGQTATSHDTPTAFSATLTNPILSLDKKEVEHAVYQAAQEKYPKNKTMQQYVIKEQLESYEYLKEYEITSQFELNHLHDAMKAHPDDFTAMQMVFEEELKAYEY</sequence>
<evidence type="ECO:0000313" key="3">
    <source>
        <dbReference type="EMBL" id="KSU86122.1"/>
    </source>
</evidence>
<keyword evidence="2" id="KW-1133">Transmembrane helix</keyword>
<evidence type="ECO:0000256" key="2">
    <source>
        <dbReference type="SAM" id="Phobius"/>
    </source>
</evidence>
<evidence type="ECO:0000313" key="4">
    <source>
        <dbReference type="Proteomes" id="UP000053681"/>
    </source>
</evidence>
<accession>A0A0V8JGP4</accession>
<keyword evidence="2" id="KW-0472">Membrane</keyword>
<comment type="caution">
    <text evidence="3">The sequence shown here is derived from an EMBL/GenBank/DDBJ whole genome shotgun (WGS) entry which is preliminary data.</text>
</comment>
<organism evidence="3 4">
    <name type="scientific">Priestia veravalensis</name>
    <dbReference type="NCBI Taxonomy" id="1414648"/>
    <lineage>
        <taxon>Bacteria</taxon>
        <taxon>Bacillati</taxon>
        <taxon>Bacillota</taxon>
        <taxon>Bacilli</taxon>
        <taxon>Bacillales</taxon>
        <taxon>Bacillaceae</taxon>
        <taxon>Priestia</taxon>
    </lineage>
</organism>
<dbReference type="RefSeq" id="WP_062687428.1">
    <property type="nucleotide sequence ID" value="NZ_KQ758728.1"/>
</dbReference>
<reference evidence="3 4" key="1">
    <citation type="submission" date="2015-11" db="EMBL/GenBank/DDBJ databases">
        <title>Bacillus caseinolyticus sp nov.</title>
        <authorList>
            <person name="Dastager S.G."/>
            <person name="Mawlankar R."/>
        </authorList>
    </citation>
    <scope>NUCLEOTIDE SEQUENCE [LARGE SCALE GENOMIC DNA]</scope>
    <source>
        <strain evidence="3 4">SGD-V-76</strain>
    </source>
</reference>
<proteinExistence type="predicted"/>
<gene>
    <name evidence="3" type="ORF">AS180_20415</name>
</gene>
<dbReference type="Proteomes" id="UP000053681">
    <property type="component" value="Unassembled WGS sequence"/>
</dbReference>
<name>A0A0V8JGP4_9BACI</name>
<feature type="coiled-coil region" evidence="1">
    <location>
        <begin position="32"/>
        <end position="87"/>
    </location>
</feature>
<evidence type="ECO:0000256" key="1">
    <source>
        <dbReference type="SAM" id="Coils"/>
    </source>
</evidence>
<keyword evidence="2" id="KW-0812">Transmembrane</keyword>
<keyword evidence="1" id="KW-0175">Coiled coil</keyword>
<dbReference type="AlphaFoldDB" id="A0A0V8JGP4"/>
<feature type="transmembrane region" description="Helical" evidence="2">
    <location>
        <begin position="12"/>
        <end position="33"/>
    </location>
</feature>